<dbReference type="GO" id="GO:0008483">
    <property type="term" value="F:transaminase activity"/>
    <property type="evidence" value="ECO:0007669"/>
    <property type="project" value="TreeGrafter"/>
</dbReference>
<dbReference type="SUPFAM" id="SSF53383">
    <property type="entry name" value="PLP-dependent transferases"/>
    <property type="match status" value="1"/>
</dbReference>
<feature type="domain" description="RmlD-like substrate binding" evidence="2">
    <location>
        <begin position="24"/>
        <end position="292"/>
    </location>
</feature>
<protein>
    <recommendedName>
        <fullName evidence="2">RmlD-like substrate binding domain-containing protein</fullName>
    </recommendedName>
</protein>
<dbReference type="CDD" id="cd05254">
    <property type="entry name" value="dTDP_HR_like_SDR_e"/>
    <property type="match status" value="1"/>
</dbReference>
<proteinExistence type="predicted"/>
<dbReference type="GO" id="GO:0030170">
    <property type="term" value="F:pyridoxal phosphate binding"/>
    <property type="evidence" value="ECO:0007669"/>
    <property type="project" value="TreeGrafter"/>
</dbReference>
<reference evidence="3 4" key="1">
    <citation type="journal article" date="2024" name="Science">
        <title>Giant polyketide synthase enzymes in the biosynthesis of giant marine polyether toxins.</title>
        <authorList>
            <person name="Fallon T.R."/>
            <person name="Shende V.V."/>
            <person name="Wierzbicki I.H."/>
            <person name="Pendleton A.L."/>
            <person name="Watervoot N.F."/>
            <person name="Auber R.P."/>
            <person name="Gonzalez D.J."/>
            <person name="Wisecaver J.H."/>
            <person name="Moore B.S."/>
        </authorList>
    </citation>
    <scope>NUCLEOTIDE SEQUENCE [LARGE SCALE GENOMIC DNA]</scope>
    <source>
        <strain evidence="3 4">12B1</strain>
    </source>
</reference>
<comment type="caution">
    <text evidence="3">The sequence shown here is derived from an EMBL/GenBank/DDBJ whole genome shotgun (WGS) entry which is preliminary data.</text>
</comment>
<sequence>MAPRGAHTNGGLRPLTTSTTMPRALVTGGSGLVGGRCVTALRDGGYDVVATHRSFATSDTVYFNCADMADSVNFDVRQFRPDVIVHCAAMTNVDECESKPEESATQNVLATSNMVALAKELGAQMVFISTDYVFDGSAGPYSEDAEPSPLSVYGKHKLEAEKLVLALRGALVLRVTNVYGVEERGKNFVSRVLANAQKSIGDAEPTTLRLPSDQFATPIDAEDIAAVVCMLLRDDRSGIYHIAAAEYMSRVQLAAKVLAKVPGHSMTIDPVSTAVLGQKAPRPLKGGLLPTRLLAEYPLFACRSVHEFLSSSQKPKALPGVYAQYDQSGKHWYAPNKFEAYGEEEIQAVASCLRDGFLAPGPITEEFERQVAALFGKQYGLMVNSGSSANLLALNAFGFKPGDEVITPACTFSTVVAPLVQLGVKPVFVDVTDAYVPDAEVVLAAITSKTVLIWLPNLVGSKPDWAELRRRTTLPIWEDSCDTITVTTETDVSMTSFYASHMITAGGGGGMIMANDKGFIDKCRMYRDWGRIGNNSEDMLERFGVSVDGIPYDGKFLYGVVGYNMKSCEMNAAFGLAQLKKLEQFRKIRRANFDRFLENMKGTSYVLPKELVHSDWLAFPLRHPRRAELLAFLESNNIQTRVCFAGNITRHPAYRQFYEEAASFPMADQIMSDGFLLGCHHGTNFAKVDRACELLKQFEADSAQQLS</sequence>
<dbReference type="PANTHER" id="PTHR30244">
    <property type="entry name" value="TRANSAMINASE"/>
    <property type="match status" value="1"/>
</dbReference>
<evidence type="ECO:0000259" key="2">
    <source>
        <dbReference type="Pfam" id="PF04321"/>
    </source>
</evidence>
<dbReference type="GO" id="GO:0000271">
    <property type="term" value="P:polysaccharide biosynthetic process"/>
    <property type="evidence" value="ECO:0007669"/>
    <property type="project" value="TreeGrafter"/>
</dbReference>
<dbReference type="InterPro" id="IPR000653">
    <property type="entry name" value="DegT/StrS_aminotransferase"/>
</dbReference>
<dbReference type="AlphaFoldDB" id="A0AB34IG50"/>
<dbReference type="Proteomes" id="UP001515480">
    <property type="component" value="Unassembled WGS sequence"/>
</dbReference>
<evidence type="ECO:0000313" key="3">
    <source>
        <dbReference type="EMBL" id="KAL1496763.1"/>
    </source>
</evidence>
<dbReference type="InterPro" id="IPR015422">
    <property type="entry name" value="PyrdxlP-dep_Trfase_small"/>
</dbReference>
<dbReference type="Gene3D" id="3.40.50.720">
    <property type="entry name" value="NAD(P)-binding Rossmann-like Domain"/>
    <property type="match status" value="1"/>
</dbReference>
<keyword evidence="4" id="KW-1185">Reference proteome</keyword>
<accession>A0AB34IG50</accession>
<organism evidence="3 4">
    <name type="scientific">Prymnesium parvum</name>
    <name type="common">Toxic golden alga</name>
    <dbReference type="NCBI Taxonomy" id="97485"/>
    <lineage>
        <taxon>Eukaryota</taxon>
        <taxon>Haptista</taxon>
        <taxon>Haptophyta</taxon>
        <taxon>Prymnesiophyceae</taxon>
        <taxon>Prymnesiales</taxon>
        <taxon>Prymnesiaceae</taxon>
        <taxon>Prymnesium</taxon>
    </lineage>
</organism>
<dbReference type="Gene3D" id="3.40.640.10">
    <property type="entry name" value="Type I PLP-dependent aspartate aminotransferase-like (Major domain)"/>
    <property type="match status" value="1"/>
</dbReference>
<evidence type="ECO:0000256" key="1">
    <source>
        <dbReference type="SAM" id="MobiDB-lite"/>
    </source>
</evidence>
<dbReference type="Pfam" id="PF01041">
    <property type="entry name" value="DegT_DnrJ_EryC1"/>
    <property type="match status" value="1"/>
</dbReference>
<dbReference type="SUPFAM" id="SSF51735">
    <property type="entry name" value="NAD(P)-binding Rossmann-fold domains"/>
    <property type="match status" value="1"/>
</dbReference>
<dbReference type="PANTHER" id="PTHR30244:SF34">
    <property type="entry name" value="DTDP-4-AMINO-4,6-DIDEOXYGALACTOSE TRANSAMINASE"/>
    <property type="match status" value="1"/>
</dbReference>
<dbReference type="EMBL" id="JBGBPQ010000028">
    <property type="protein sequence ID" value="KAL1496763.1"/>
    <property type="molecule type" value="Genomic_DNA"/>
</dbReference>
<feature type="region of interest" description="Disordered" evidence="1">
    <location>
        <begin position="1"/>
        <end position="21"/>
    </location>
</feature>
<dbReference type="InterPro" id="IPR015424">
    <property type="entry name" value="PyrdxlP-dep_Trfase"/>
</dbReference>
<dbReference type="Pfam" id="PF04321">
    <property type="entry name" value="RmlD_sub_bind"/>
    <property type="match status" value="1"/>
</dbReference>
<gene>
    <name evidence="3" type="ORF">AB1Y20_014353</name>
</gene>
<dbReference type="Gene3D" id="3.90.1150.10">
    <property type="entry name" value="Aspartate Aminotransferase, domain 1"/>
    <property type="match status" value="1"/>
</dbReference>
<name>A0AB34IG50_PRYPA</name>
<dbReference type="InterPro" id="IPR015421">
    <property type="entry name" value="PyrdxlP-dep_Trfase_major"/>
</dbReference>
<dbReference type="InterPro" id="IPR036291">
    <property type="entry name" value="NAD(P)-bd_dom_sf"/>
</dbReference>
<evidence type="ECO:0000313" key="4">
    <source>
        <dbReference type="Proteomes" id="UP001515480"/>
    </source>
</evidence>
<dbReference type="InterPro" id="IPR029903">
    <property type="entry name" value="RmlD-like-bd"/>
</dbReference>